<comment type="subunit">
    <text evidence="9 10">Homodimer.</text>
</comment>
<evidence type="ECO:0000256" key="10">
    <source>
        <dbReference type="RuleBase" id="RU363013"/>
    </source>
</evidence>
<comment type="similarity">
    <text evidence="2 9 10">Belongs to the triosephosphate isomerase family.</text>
</comment>
<comment type="catalytic activity">
    <reaction evidence="9 10">
        <text>D-glyceraldehyde 3-phosphate = dihydroxyacetone phosphate</text>
        <dbReference type="Rhea" id="RHEA:18585"/>
        <dbReference type="ChEBI" id="CHEBI:57642"/>
        <dbReference type="ChEBI" id="CHEBI:59776"/>
        <dbReference type="EC" id="5.3.1.1"/>
    </reaction>
</comment>
<reference evidence="11 12" key="1">
    <citation type="submission" date="2018-08" db="EMBL/GenBank/DDBJ databases">
        <title>Genomic Encyclopedia of Type Strains, Phase IV (KMG-IV): sequencing the most valuable type-strain genomes for metagenomic binning, comparative biology and taxonomic classification.</title>
        <authorList>
            <person name="Goeker M."/>
        </authorList>
    </citation>
    <scope>NUCLEOTIDE SEQUENCE [LARGE SCALE GENOMIC DNA]</scope>
    <source>
        <strain evidence="11 12">DSM 23923</strain>
    </source>
</reference>
<dbReference type="InterPro" id="IPR020861">
    <property type="entry name" value="Triosephosphate_isomerase_AS"/>
</dbReference>
<dbReference type="FunFam" id="3.20.20.70:FF:000016">
    <property type="entry name" value="Triosephosphate isomerase"/>
    <property type="match status" value="1"/>
</dbReference>
<sequence length="251" mass="26602">MRKPFVAGNWKMNKTVDQATLLVADMLPGLEAVKTVDRVVCPPFTSLMVISGMLAGTEVGLGAQNLHWEESGAFTGELSPAMVKEFCQYVIIGHSERRAYFGDTDETVNKKVKAAIAIGLTPIVCVGETLDEYEAGKTGDVVARQVKNGLKEIEAKDAEKLVVAYEPIWAIGTGKAASAEEAQDVIGNVVRKNLVVAFGDEVAQKIRILYGGSVKAGNAADFFGKPDIDGGLIGGAALKAEDFVKIVEAAA</sequence>
<dbReference type="InterPro" id="IPR035990">
    <property type="entry name" value="TIM_sf"/>
</dbReference>
<evidence type="ECO:0000256" key="3">
    <source>
        <dbReference type="ARBA" id="ARBA00011940"/>
    </source>
</evidence>
<evidence type="ECO:0000256" key="8">
    <source>
        <dbReference type="ARBA" id="ARBA00023235"/>
    </source>
</evidence>
<dbReference type="PROSITE" id="PS00171">
    <property type="entry name" value="TIM_1"/>
    <property type="match status" value="1"/>
</dbReference>
<comment type="function">
    <text evidence="9">Involved in the gluconeogenesis. Catalyzes stereospecifically the conversion of dihydroxyacetone phosphate (DHAP) to D-glyceraldehyde-3-phosphate (G3P).</text>
</comment>
<dbReference type="EMBL" id="QUMS01000001">
    <property type="protein sequence ID" value="REG10237.1"/>
    <property type="molecule type" value="Genomic_DNA"/>
</dbReference>
<feature type="active site" description="Proton acceptor" evidence="9">
    <location>
        <position position="166"/>
    </location>
</feature>
<dbReference type="GO" id="GO:0006096">
    <property type="term" value="P:glycolytic process"/>
    <property type="evidence" value="ECO:0007669"/>
    <property type="project" value="UniProtKB-UniRule"/>
</dbReference>
<evidence type="ECO:0000256" key="2">
    <source>
        <dbReference type="ARBA" id="ARBA00007422"/>
    </source>
</evidence>
<proteinExistence type="inferred from homology"/>
<dbReference type="OrthoDB" id="9809429at2"/>
<dbReference type="Gene3D" id="3.20.20.70">
    <property type="entry name" value="Aldolase class I"/>
    <property type="match status" value="1"/>
</dbReference>
<protein>
    <recommendedName>
        <fullName evidence="4 9">Triosephosphate isomerase</fullName>
        <shortName evidence="9">TIM</shortName>
        <shortName evidence="9">TPI</shortName>
        <ecNumber evidence="3 9">5.3.1.1</ecNumber>
    </recommendedName>
    <alternativeName>
        <fullName evidence="9">Triose-phosphate isomerase</fullName>
    </alternativeName>
</protein>
<feature type="active site" description="Electrophile" evidence="9">
    <location>
        <position position="94"/>
    </location>
</feature>
<feature type="binding site" evidence="9">
    <location>
        <begin position="234"/>
        <end position="235"/>
    </location>
    <ligand>
        <name>substrate</name>
    </ligand>
</feature>
<comment type="pathway">
    <text evidence="9 10">Carbohydrate biosynthesis; gluconeogenesis.</text>
</comment>
<keyword evidence="7 9" id="KW-0324">Glycolysis</keyword>
<dbReference type="UniPathway" id="UPA00138"/>
<dbReference type="GO" id="GO:0019563">
    <property type="term" value="P:glycerol catabolic process"/>
    <property type="evidence" value="ECO:0007669"/>
    <property type="project" value="TreeGrafter"/>
</dbReference>
<keyword evidence="8 9" id="KW-0413">Isomerase</keyword>
<feature type="binding site" evidence="9">
    <location>
        <begin position="9"/>
        <end position="11"/>
    </location>
    <ligand>
        <name>substrate</name>
    </ligand>
</feature>
<dbReference type="EC" id="5.3.1.1" evidence="3 9"/>
<organism evidence="11 12">
    <name type="scientific">Pelolinea submarina</name>
    <dbReference type="NCBI Taxonomy" id="913107"/>
    <lineage>
        <taxon>Bacteria</taxon>
        <taxon>Bacillati</taxon>
        <taxon>Chloroflexota</taxon>
        <taxon>Anaerolineae</taxon>
        <taxon>Anaerolineales</taxon>
        <taxon>Anaerolineaceae</taxon>
        <taxon>Pelolinea</taxon>
    </lineage>
</organism>
<dbReference type="NCBIfam" id="TIGR00419">
    <property type="entry name" value="tim"/>
    <property type="match status" value="1"/>
</dbReference>
<dbReference type="InterPro" id="IPR013785">
    <property type="entry name" value="Aldolase_TIM"/>
</dbReference>
<dbReference type="Pfam" id="PF00121">
    <property type="entry name" value="TIM"/>
    <property type="match status" value="1"/>
</dbReference>
<keyword evidence="6 9" id="KW-0963">Cytoplasm</keyword>
<dbReference type="PANTHER" id="PTHR21139:SF42">
    <property type="entry name" value="TRIOSEPHOSPHATE ISOMERASE"/>
    <property type="match status" value="1"/>
</dbReference>
<evidence type="ECO:0000256" key="4">
    <source>
        <dbReference type="ARBA" id="ARBA00019397"/>
    </source>
</evidence>
<name>A0A347ZV46_9CHLR</name>
<accession>A0A347ZV46</accession>
<keyword evidence="5 9" id="KW-0312">Gluconeogenesis</keyword>
<comment type="pathway">
    <text evidence="1 9 10">Carbohydrate degradation; glycolysis; D-glyceraldehyde 3-phosphate from glycerone phosphate: step 1/1.</text>
</comment>
<evidence type="ECO:0000256" key="5">
    <source>
        <dbReference type="ARBA" id="ARBA00022432"/>
    </source>
</evidence>
<dbReference type="HAMAP" id="MF_00147_B">
    <property type="entry name" value="TIM_B"/>
    <property type="match status" value="1"/>
</dbReference>
<feature type="binding site" evidence="9">
    <location>
        <position position="213"/>
    </location>
    <ligand>
        <name>substrate</name>
    </ligand>
</feature>
<dbReference type="GO" id="GO:0004807">
    <property type="term" value="F:triose-phosphate isomerase activity"/>
    <property type="evidence" value="ECO:0007669"/>
    <property type="project" value="UniProtKB-UniRule"/>
</dbReference>
<dbReference type="GO" id="GO:0006094">
    <property type="term" value="P:gluconeogenesis"/>
    <property type="evidence" value="ECO:0007669"/>
    <property type="project" value="UniProtKB-UniRule"/>
</dbReference>
<dbReference type="PANTHER" id="PTHR21139">
    <property type="entry name" value="TRIOSEPHOSPHATE ISOMERASE"/>
    <property type="match status" value="1"/>
</dbReference>
<dbReference type="Proteomes" id="UP000256388">
    <property type="component" value="Unassembled WGS sequence"/>
</dbReference>
<dbReference type="UniPathway" id="UPA00109">
    <property type="reaction ID" value="UER00189"/>
</dbReference>
<evidence type="ECO:0000256" key="1">
    <source>
        <dbReference type="ARBA" id="ARBA00004680"/>
    </source>
</evidence>
<evidence type="ECO:0000256" key="7">
    <source>
        <dbReference type="ARBA" id="ARBA00023152"/>
    </source>
</evidence>
<comment type="caution">
    <text evidence="11">The sequence shown here is derived from an EMBL/GenBank/DDBJ whole genome shotgun (WGS) entry which is preliminary data.</text>
</comment>
<gene>
    <name evidence="9" type="primary">tpiA</name>
    <name evidence="11" type="ORF">DFR64_0090</name>
</gene>
<evidence type="ECO:0000313" key="12">
    <source>
        <dbReference type="Proteomes" id="UP000256388"/>
    </source>
</evidence>
<evidence type="ECO:0000256" key="6">
    <source>
        <dbReference type="ARBA" id="ARBA00022490"/>
    </source>
</evidence>
<dbReference type="InterPro" id="IPR022896">
    <property type="entry name" value="TrioseP_Isoase_bac/euk"/>
</dbReference>
<comment type="subcellular location">
    <subcellularLocation>
        <location evidence="9 10">Cytoplasm</location>
    </subcellularLocation>
</comment>
<dbReference type="InterPro" id="IPR000652">
    <property type="entry name" value="Triosephosphate_isomerase"/>
</dbReference>
<dbReference type="GO" id="GO:0005829">
    <property type="term" value="C:cytosol"/>
    <property type="evidence" value="ECO:0007669"/>
    <property type="project" value="TreeGrafter"/>
</dbReference>
<dbReference type="AlphaFoldDB" id="A0A347ZV46"/>
<feature type="binding site" evidence="9">
    <location>
        <position position="172"/>
    </location>
    <ligand>
        <name>substrate</name>
    </ligand>
</feature>
<evidence type="ECO:0000256" key="9">
    <source>
        <dbReference type="HAMAP-Rule" id="MF_00147"/>
    </source>
</evidence>
<dbReference type="SUPFAM" id="SSF51351">
    <property type="entry name" value="Triosephosphate isomerase (TIM)"/>
    <property type="match status" value="1"/>
</dbReference>
<dbReference type="RefSeq" id="WP_116223430.1">
    <property type="nucleotide sequence ID" value="NZ_AP018437.1"/>
</dbReference>
<dbReference type="GO" id="GO:0046166">
    <property type="term" value="P:glyceraldehyde-3-phosphate biosynthetic process"/>
    <property type="evidence" value="ECO:0007669"/>
    <property type="project" value="TreeGrafter"/>
</dbReference>
<evidence type="ECO:0000313" key="11">
    <source>
        <dbReference type="EMBL" id="REG10237.1"/>
    </source>
</evidence>
<dbReference type="PROSITE" id="PS51440">
    <property type="entry name" value="TIM_2"/>
    <property type="match status" value="1"/>
</dbReference>
<keyword evidence="12" id="KW-1185">Reference proteome</keyword>
<dbReference type="CDD" id="cd00311">
    <property type="entry name" value="TIM"/>
    <property type="match status" value="1"/>
</dbReference>